<reference evidence="2 3" key="1">
    <citation type="submission" date="2016-11" db="EMBL/GenBank/DDBJ databases">
        <authorList>
            <person name="Jaros S."/>
            <person name="Januszkiewicz K."/>
            <person name="Wedrychowicz H."/>
        </authorList>
    </citation>
    <scope>NUCLEOTIDE SEQUENCE [LARGE SCALE GENOMIC DNA]</scope>
    <source>
        <strain evidence="2 3">DSM 18119</strain>
    </source>
</reference>
<accession>A0A1M4U670</accession>
<feature type="region of interest" description="Disordered" evidence="1">
    <location>
        <begin position="1"/>
        <end position="69"/>
    </location>
</feature>
<dbReference type="Proteomes" id="UP000184048">
    <property type="component" value="Unassembled WGS sequence"/>
</dbReference>
<keyword evidence="3" id="KW-1185">Reference proteome</keyword>
<dbReference type="AlphaFoldDB" id="A0A1M4U670"/>
<dbReference type="RefSeq" id="WP_072833704.1">
    <property type="nucleotide sequence ID" value="NZ_FQUU01000002.1"/>
</dbReference>
<feature type="compositionally biased region" description="Basic and acidic residues" evidence="1">
    <location>
        <begin position="1"/>
        <end position="43"/>
    </location>
</feature>
<proteinExistence type="predicted"/>
<dbReference type="STRING" id="1121884.SAMN02745131_00539"/>
<protein>
    <submittedName>
        <fullName evidence="2">Uncharacterized protein</fullName>
    </submittedName>
</protein>
<dbReference type="EMBL" id="FQUU01000002">
    <property type="protein sequence ID" value="SHE52229.1"/>
    <property type="molecule type" value="Genomic_DNA"/>
</dbReference>
<gene>
    <name evidence="2" type="ORF">SAMN02745131_00539</name>
</gene>
<evidence type="ECO:0000256" key="1">
    <source>
        <dbReference type="SAM" id="MobiDB-lite"/>
    </source>
</evidence>
<feature type="compositionally biased region" description="Basic and acidic residues" evidence="1">
    <location>
        <begin position="54"/>
        <end position="69"/>
    </location>
</feature>
<sequence length="69" mass="7769">MAKKDIDAPLEDIERGKDSQAEESKKIEENESDQKVNKTEVKNAHASGLGSIGRNDHRLDDVKPNFDNY</sequence>
<evidence type="ECO:0000313" key="2">
    <source>
        <dbReference type="EMBL" id="SHE52229.1"/>
    </source>
</evidence>
<name>A0A1M4U670_9BACT</name>
<evidence type="ECO:0000313" key="3">
    <source>
        <dbReference type="Proteomes" id="UP000184048"/>
    </source>
</evidence>
<organism evidence="2 3">
    <name type="scientific">Flavisolibacter ginsengisoli DSM 18119</name>
    <dbReference type="NCBI Taxonomy" id="1121884"/>
    <lineage>
        <taxon>Bacteria</taxon>
        <taxon>Pseudomonadati</taxon>
        <taxon>Bacteroidota</taxon>
        <taxon>Chitinophagia</taxon>
        <taxon>Chitinophagales</taxon>
        <taxon>Chitinophagaceae</taxon>
        <taxon>Flavisolibacter</taxon>
    </lineage>
</organism>